<dbReference type="InterPro" id="IPR008254">
    <property type="entry name" value="Flavodoxin/NO_synth"/>
</dbReference>
<dbReference type="Gene3D" id="3.40.50.360">
    <property type="match status" value="1"/>
</dbReference>
<proteinExistence type="predicted"/>
<sequence>MKPCLVVYYSRTGITQDVATRIAAACACDIEPVRDVRPRTGWAGYLRSGREAFARKTPPIAAMTRNPDDYELVILGSPVWVGRLSAPMRSYVQANAARFRRVAAFCTMGGSGGDKVLDGIAALCGKPLLARMALADHEIKSGQDRDKIGMFVQAATAAPTRPLA</sequence>
<evidence type="ECO:0000256" key="1">
    <source>
        <dbReference type="ARBA" id="ARBA00022630"/>
    </source>
</evidence>
<organism evidence="4 5">
    <name type="scientific">Telluria antibiotica</name>
    <dbReference type="NCBI Taxonomy" id="2717319"/>
    <lineage>
        <taxon>Bacteria</taxon>
        <taxon>Pseudomonadati</taxon>
        <taxon>Pseudomonadota</taxon>
        <taxon>Betaproteobacteria</taxon>
        <taxon>Burkholderiales</taxon>
        <taxon>Oxalobacteraceae</taxon>
        <taxon>Telluria group</taxon>
        <taxon>Telluria</taxon>
    </lineage>
</organism>
<evidence type="ECO:0000313" key="5">
    <source>
        <dbReference type="Proteomes" id="UP000716322"/>
    </source>
</evidence>
<dbReference type="SUPFAM" id="SSF52218">
    <property type="entry name" value="Flavoproteins"/>
    <property type="match status" value="1"/>
</dbReference>
<keyword evidence="2" id="KW-0288">FMN</keyword>
<evidence type="ECO:0000313" key="4">
    <source>
        <dbReference type="EMBL" id="NIA52286.1"/>
    </source>
</evidence>
<reference evidence="4 5" key="1">
    <citation type="submission" date="2020-03" db="EMBL/GenBank/DDBJ databases">
        <title>Genome sequence of strain Massilia sp. TW-1.</title>
        <authorList>
            <person name="Chaudhary D.K."/>
        </authorList>
    </citation>
    <scope>NUCLEOTIDE SEQUENCE [LARGE SCALE GENOMIC DNA]</scope>
    <source>
        <strain evidence="4 5">TW-1</strain>
    </source>
</reference>
<evidence type="ECO:0000256" key="2">
    <source>
        <dbReference type="ARBA" id="ARBA00022643"/>
    </source>
</evidence>
<dbReference type="PANTHER" id="PTHR39201:SF1">
    <property type="entry name" value="FLAVODOXIN-LIKE DOMAIN-CONTAINING PROTEIN"/>
    <property type="match status" value="1"/>
</dbReference>
<dbReference type="Proteomes" id="UP000716322">
    <property type="component" value="Unassembled WGS sequence"/>
</dbReference>
<accession>A0ABX0P5S3</accession>
<dbReference type="PANTHER" id="PTHR39201">
    <property type="entry name" value="EXPORTED PROTEIN-RELATED"/>
    <property type="match status" value="1"/>
</dbReference>
<keyword evidence="5" id="KW-1185">Reference proteome</keyword>
<protein>
    <submittedName>
        <fullName evidence="4">Flavodoxin</fullName>
    </submittedName>
</protein>
<dbReference type="EMBL" id="JAAQOM010000001">
    <property type="protein sequence ID" value="NIA52286.1"/>
    <property type="molecule type" value="Genomic_DNA"/>
</dbReference>
<dbReference type="RefSeq" id="WP_166855684.1">
    <property type="nucleotide sequence ID" value="NZ_JAAQOM010000001.1"/>
</dbReference>
<name>A0ABX0P5S3_9BURK</name>
<dbReference type="InterPro" id="IPR029039">
    <property type="entry name" value="Flavoprotein-like_sf"/>
</dbReference>
<gene>
    <name evidence="4" type="ORF">HAV22_01275</name>
</gene>
<feature type="domain" description="Flavodoxin-like" evidence="3">
    <location>
        <begin position="5"/>
        <end position="124"/>
    </location>
</feature>
<dbReference type="Pfam" id="PF12682">
    <property type="entry name" value="Flavodoxin_4"/>
    <property type="match status" value="1"/>
</dbReference>
<evidence type="ECO:0000259" key="3">
    <source>
        <dbReference type="Pfam" id="PF12682"/>
    </source>
</evidence>
<keyword evidence="1" id="KW-0285">Flavoprotein</keyword>
<comment type="caution">
    <text evidence="4">The sequence shown here is derived from an EMBL/GenBank/DDBJ whole genome shotgun (WGS) entry which is preliminary data.</text>
</comment>